<evidence type="ECO:0000256" key="1">
    <source>
        <dbReference type="ARBA" id="ARBA00006484"/>
    </source>
</evidence>
<sequence length="169" mass="18125">MFGAVDVVVANHARSAEQTLDEVTADELDRCWAVNARASVLLAQAFAEVHDDARPGGRIVLFTSGQHLGPMGREIPYAVSKGAIHQMTLTLADVLADRGVTVNAVNPGPVDTGWADAALTARVAGALPFGRWGRPDDVARLVRWLVSDEGRWITGQVINSEGGFRRWGV</sequence>
<accession>A0ABN3ADU7</accession>
<protein>
    <recommendedName>
        <fullName evidence="5">SDR family oxidoreductase</fullName>
    </recommendedName>
</protein>
<reference evidence="3 4" key="1">
    <citation type="journal article" date="2019" name="Int. J. Syst. Evol. Microbiol.">
        <title>The Global Catalogue of Microorganisms (GCM) 10K type strain sequencing project: providing services to taxonomists for standard genome sequencing and annotation.</title>
        <authorList>
            <consortium name="The Broad Institute Genomics Platform"/>
            <consortium name="The Broad Institute Genome Sequencing Center for Infectious Disease"/>
            <person name="Wu L."/>
            <person name="Ma J."/>
        </authorList>
    </citation>
    <scope>NUCLEOTIDE SEQUENCE [LARGE SCALE GENOMIC DNA]</scope>
    <source>
        <strain evidence="3 4">JCM 13850</strain>
    </source>
</reference>
<evidence type="ECO:0008006" key="5">
    <source>
        <dbReference type="Google" id="ProtNLM"/>
    </source>
</evidence>
<dbReference type="InterPro" id="IPR020904">
    <property type="entry name" value="Sc_DH/Rdtase_CS"/>
</dbReference>
<dbReference type="SUPFAM" id="SSF51735">
    <property type="entry name" value="NAD(P)-binding Rossmann-fold domains"/>
    <property type="match status" value="1"/>
</dbReference>
<dbReference type="PRINTS" id="PR00081">
    <property type="entry name" value="GDHRDH"/>
</dbReference>
<dbReference type="InterPro" id="IPR036291">
    <property type="entry name" value="NAD(P)-bd_dom_sf"/>
</dbReference>
<comment type="caution">
    <text evidence="3">The sequence shown here is derived from an EMBL/GenBank/DDBJ whole genome shotgun (WGS) entry which is preliminary data.</text>
</comment>
<keyword evidence="2" id="KW-0560">Oxidoreductase</keyword>
<proteinExistence type="inferred from homology"/>
<keyword evidence="4" id="KW-1185">Reference proteome</keyword>
<dbReference type="Proteomes" id="UP001501020">
    <property type="component" value="Unassembled WGS sequence"/>
</dbReference>
<gene>
    <name evidence="3" type="ORF">GCM10009727_76620</name>
</gene>
<dbReference type="PANTHER" id="PTHR48107">
    <property type="entry name" value="NADPH-DEPENDENT ALDEHYDE REDUCTASE-LIKE PROTEIN, CHLOROPLASTIC-RELATED"/>
    <property type="match status" value="1"/>
</dbReference>
<dbReference type="PROSITE" id="PS00061">
    <property type="entry name" value="ADH_SHORT"/>
    <property type="match status" value="1"/>
</dbReference>
<dbReference type="EMBL" id="BAAAMR010000101">
    <property type="protein sequence ID" value="GAA2161850.1"/>
    <property type="molecule type" value="Genomic_DNA"/>
</dbReference>
<dbReference type="Gene3D" id="3.40.50.720">
    <property type="entry name" value="NAD(P)-binding Rossmann-like Domain"/>
    <property type="match status" value="1"/>
</dbReference>
<evidence type="ECO:0000313" key="4">
    <source>
        <dbReference type="Proteomes" id="UP001501020"/>
    </source>
</evidence>
<evidence type="ECO:0000256" key="2">
    <source>
        <dbReference type="ARBA" id="ARBA00023002"/>
    </source>
</evidence>
<dbReference type="PANTHER" id="PTHR48107:SF7">
    <property type="entry name" value="RE15974P"/>
    <property type="match status" value="1"/>
</dbReference>
<name>A0ABN3ADU7_9ACTN</name>
<dbReference type="InterPro" id="IPR002347">
    <property type="entry name" value="SDR_fam"/>
</dbReference>
<dbReference type="Pfam" id="PF13561">
    <property type="entry name" value="adh_short_C2"/>
    <property type="match status" value="1"/>
</dbReference>
<organism evidence="3 4">
    <name type="scientific">Actinomadura napierensis</name>
    <dbReference type="NCBI Taxonomy" id="267854"/>
    <lineage>
        <taxon>Bacteria</taxon>
        <taxon>Bacillati</taxon>
        <taxon>Actinomycetota</taxon>
        <taxon>Actinomycetes</taxon>
        <taxon>Streptosporangiales</taxon>
        <taxon>Thermomonosporaceae</taxon>
        <taxon>Actinomadura</taxon>
    </lineage>
</organism>
<evidence type="ECO:0000313" key="3">
    <source>
        <dbReference type="EMBL" id="GAA2161850.1"/>
    </source>
</evidence>
<comment type="similarity">
    <text evidence="1">Belongs to the short-chain dehydrogenases/reductases (SDR) family.</text>
</comment>